<gene>
    <name evidence="2" type="ORF">CEXT_736201</name>
</gene>
<organism evidence="2 3">
    <name type="scientific">Caerostris extrusa</name>
    <name type="common">Bark spider</name>
    <name type="synonym">Caerostris bankana</name>
    <dbReference type="NCBI Taxonomy" id="172846"/>
    <lineage>
        <taxon>Eukaryota</taxon>
        <taxon>Metazoa</taxon>
        <taxon>Ecdysozoa</taxon>
        <taxon>Arthropoda</taxon>
        <taxon>Chelicerata</taxon>
        <taxon>Arachnida</taxon>
        <taxon>Araneae</taxon>
        <taxon>Araneomorphae</taxon>
        <taxon>Entelegynae</taxon>
        <taxon>Araneoidea</taxon>
        <taxon>Araneidae</taxon>
        <taxon>Caerostris</taxon>
    </lineage>
</organism>
<dbReference type="EMBL" id="BPLR01020011">
    <property type="protein sequence ID" value="GIX73963.1"/>
    <property type="molecule type" value="Genomic_DNA"/>
</dbReference>
<keyword evidence="3" id="KW-1185">Reference proteome</keyword>
<sequence length="95" mass="10566">MHALGRSIRTFYGRSLTKIEGKNTRDVAAKKCDQSVSMTGIPQRHARGQVAQFIIDAITSDSTRAHRIAKIPVHPRGMMNRENGLKRTQSPHSSV</sequence>
<proteinExistence type="predicted"/>
<feature type="region of interest" description="Disordered" evidence="1">
    <location>
        <begin position="74"/>
        <end position="95"/>
    </location>
</feature>
<name>A0AAV4MNL9_CAEEX</name>
<comment type="caution">
    <text evidence="2">The sequence shown here is derived from an EMBL/GenBank/DDBJ whole genome shotgun (WGS) entry which is preliminary data.</text>
</comment>
<protein>
    <submittedName>
        <fullName evidence="2">Uncharacterized protein</fullName>
    </submittedName>
</protein>
<feature type="compositionally biased region" description="Polar residues" evidence="1">
    <location>
        <begin position="86"/>
        <end position="95"/>
    </location>
</feature>
<dbReference type="Proteomes" id="UP001054945">
    <property type="component" value="Unassembled WGS sequence"/>
</dbReference>
<accession>A0AAV4MNL9</accession>
<evidence type="ECO:0000313" key="3">
    <source>
        <dbReference type="Proteomes" id="UP001054945"/>
    </source>
</evidence>
<reference evidence="2 3" key="1">
    <citation type="submission" date="2021-06" db="EMBL/GenBank/DDBJ databases">
        <title>Caerostris extrusa draft genome.</title>
        <authorList>
            <person name="Kono N."/>
            <person name="Arakawa K."/>
        </authorList>
    </citation>
    <scope>NUCLEOTIDE SEQUENCE [LARGE SCALE GENOMIC DNA]</scope>
</reference>
<evidence type="ECO:0000313" key="2">
    <source>
        <dbReference type="EMBL" id="GIX73963.1"/>
    </source>
</evidence>
<dbReference type="AlphaFoldDB" id="A0AAV4MNL9"/>
<evidence type="ECO:0000256" key="1">
    <source>
        <dbReference type="SAM" id="MobiDB-lite"/>
    </source>
</evidence>